<dbReference type="GO" id="GO:0003937">
    <property type="term" value="F:IMP cyclohydrolase activity"/>
    <property type="evidence" value="ECO:0007669"/>
    <property type="project" value="UniProtKB-UniRule"/>
</dbReference>
<comment type="domain">
    <text evidence="10">The IMP cyclohydrolase activity resides in the N-terminal region.</text>
</comment>
<keyword evidence="6 10" id="KW-0378">Hydrolase</keyword>
<evidence type="ECO:0000256" key="10">
    <source>
        <dbReference type="HAMAP-Rule" id="MF_00139"/>
    </source>
</evidence>
<keyword evidence="13" id="KW-1185">Reference proteome</keyword>
<keyword evidence="7 10" id="KW-0511">Multifunctional enzyme</keyword>
<dbReference type="InterPro" id="IPR016193">
    <property type="entry name" value="Cytidine_deaminase-like"/>
</dbReference>
<evidence type="ECO:0000256" key="4">
    <source>
        <dbReference type="ARBA" id="ARBA00022679"/>
    </source>
</evidence>
<dbReference type="GO" id="GO:0004643">
    <property type="term" value="F:phosphoribosylaminoimidazolecarboxamide formyltransferase activity"/>
    <property type="evidence" value="ECO:0007669"/>
    <property type="project" value="UniProtKB-UniRule"/>
</dbReference>
<comment type="catalytic activity">
    <reaction evidence="8 10">
        <text>(6R)-10-formyltetrahydrofolate + 5-amino-1-(5-phospho-beta-D-ribosyl)imidazole-4-carboxamide = 5-formamido-1-(5-phospho-D-ribosyl)imidazole-4-carboxamide + (6S)-5,6,7,8-tetrahydrofolate</text>
        <dbReference type="Rhea" id="RHEA:22192"/>
        <dbReference type="ChEBI" id="CHEBI:57453"/>
        <dbReference type="ChEBI" id="CHEBI:58467"/>
        <dbReference type="ChEBI" id="CHEBI:58475"/>
        <dbReference type="ChEBI" id="CHEBI:195366"/>
        <dbReference type="EC" id="2.1.2.3"/>
    </reaction>
</comment>
<protein>
    <recommendedName>
        <fullName evidence="10">Bifunctional purine biosynthesis protein PurH</fullName>
    </recommendedName>
    <domain>
        <recommendedName>
            <fullName evidence="10">Phosphoribosylaminoimidazolecarboxamide formyltransferase</fullName>
            <ecNumber evidence="10">2.1.2.3</ecNumber>
        </recommendedName>
        <alternativeName>
            <fullName evidence="10">AICAR transformylase</fullName>
        </alternativeName>
    </domain>
    <domain>
        <recommendedName>
            <fullName evidence="10">IMP cyclohydrolase</fullName>
            <ecNumber evidence="10">3.5.4.10</ecNumber>
        </recommendedName>
        <alternativeName>
            <fullName evidence="10">ATIC</fullName>
        </alternativeName>
        <alternativeName>
            <fullName evidence="10">IMP synthase</fullName>
        </alternativeName>
        <alternativeName>
            <fullName evidence="10">Inosinicase</fullName>
        </alternativeName>
    </domain>
</protein>
<dbReference type="EMBL" id="SRIB01000001">
    <property type="protein sequence ID" value="TFZ41764.1"/>
    <property type="molecule type" value="Genomic_DNA"/>
</dbReference>
<dbReference type="NCBIfam" id="NF002049">
    <property type="entry name" value="PRK00881.1"/>
    <property type="match status" value="1"/>
</dbReference>
<comment type="pathway">
    <text evidence="2 10">Purine metabolism; IMP biosynthesis via de novo pathway; 5-formamido-1-(5-phospho-D-ribosyl)imidazole-4-carboxamide from 5-amino-1-(5-phospho-D-ribosyl)imidazole-4-carboxamide (10-formyl THF route): step 1/1.</text>
</comment>
<dbReference type="FunFam" id="3.40.140.20:FF:000001">
    <property type="entry name" value="Bifunctional purine biosynthesis protein PurH"/>
    <property type="match status" value="1"/>
</dbReference>
<dbReference type="SUPFAM" id="SSF52335">
    <property type="entry name" value="Methylglyoxal synthase-like"/>
    <property type="match status" value="1"/>
</dbReference>
<dbReference type="OrthoDB" id="9802065at2"/>
<name>A0A4Z0DA62_9FIRM</name>
<dbReference type="SUPFAM" id="SSF53927">
    <property type="entry name" value="Cytidine deaminase-like"/>
    <property type="match status" value="1"/>
</dbReference>
<evidence type="ECO:0000256" key="3">
    <source>
        <dbReference type="ARBA" id="ARBA00007667"/>
    </source>
</evidence>
<evidence type="ECO:0000256" key="2">
    <source>
        <dbReference type="ARBA" id="ARBA00004954"/>
    </source>
</evidence>
<comment type="catalytic activity">
    <reaction evidence="9 10">
        <text>IMP + H2O = 5-formamido-1-(5-phospho-D-ribosyl)imidazole-4-carboxamide</text>
        <dbReference type="Rhea" id="RHEA:18445"/>
        <dbReference type="ChEBI" id="CHEBI:15377"/>
        <dbReference type="ChEBI" id="CHEBI:58053"/>
        <dbReference type="ChEBI" id="CHEBI:58467"/>
        <dbReference type="EC" id="3.5.4.10"/>
    </reaction>
</comment>
<dbReference type="PROSITE" id="PS51855">
    <property type="entry name" value="MGS"/>
    <property type="match status" value="1"/>
</dbReference>
<dbReference type="FunFam" id="3.40.140.20:FF:000002">
    <property type="entry name" value="Bifunctional purine biosynthesis protein PurH"/>
    <property type="match status" value="1"/>
</dbReference>
<dbReference type="EC" id="2.1.2.3" evidence="10"/>
<dbReference type="PANTHER" id="PTHR11692:SF0">
    <property type="entry name" value="BIFUNCTIONAL PURINE BIOSYNTHESIS PROTEIN ATIC"/>
    <property type="match status" value="1"/>
</dbReference>
<reference evidence="12 13" key="1">
    <citation type="submission" date="2019-03" db="EMBL/GenBank/DDBJ databases">
        <title>Draft genome sequence data and analysis of a Fermenting Bacterium, Soehngenia longevitae strain 1933PT, isolated from petroleum reservoir in Azerbaijan.</title>
        <authorList>
            <person name="Grouzdev D.S."/>
            <person name="Bidzhieva S.K."/>
            <person name="Sokolova D.S."/>
            <person name="Tourova T.P."/>
            <person name="Poltaraus A.B."/>
            <person name="Nazina T.N."/>
        </authorList>
    </citation>
    <scope>NUCLEOTIDE SEQUENCE [LARGE SCALE GENOMIC DNA]</scope>
    <source>
        <strain evidence="12 13">1933P</strain>
    </source>
</reference>
<sequence length="510" mass="57457">MKRALISVYDKQGIVGFSEKLIEFGWEIISTGGTYKELKKAGIPVIEINEITKFPEILDGRVKTLNPILHGGILYRRDNEKDLETVNEYGLCKIDMVVNNFYPFEETMKKEGLTEEEIIENIDIGGPSMLRAASKNFKFVTVIFDHEDYEIVIEEIEKFGDTTLETRKKLAGKAYSYTAYYDSLVADYFNNTNSTLFPKHLTIGYKKNSDLRYGENPHQKAALYEKSIQNIPNTINAKKLHGKEMSYNNIFDANALLELLTEFDEPTAVAIKHGNPCGISSSHDIYTAYLNAYNADTESIFGGIVGLNKEVDKKLASKLSEIFLEIILAPSFTSKALEILQKKKNIRLIEIDKLNEFKKDKMTFKAINGGLLYQEKDNLLFNGELEVVSKRKPTQRELDDMNFAWIISKYINSNGVVLAKDKTSLGIGLGDVNRYFAVESALKKAKGNTENSVLASDGFFPFDDSIKLLAQHGVTAIIEPGGSIRDKEVIEEADKNNIALVFTGIRHFKH</sequence>
<dbReference type="PANTHER" id="PTHR11692">
    <property type="entry name" value="BIFUNCTIONAL PURINE BIOSYNTHESIS PROTEIN PURH"/>
    <property type="match status" value="1"/>
</dbReference>
<gene>
    <name evidence="10 12" type="primary">purH</name>
    <name evidence="12" type="ORF">E4100_01110</name>
</gene>
<dbReference type="GO" id="GO:0005829">
    <property type="term" value="C:cytosol"/>
    <property type="evidence" value="ECO:0007669"/>
    <property type="project" value="TreeGrafter"/>
</dbReference>
<dbReference type="HAMAP" id="MF_00139">
    <property type="entry name" value="PurH"/>
    <property type="match status" value="1"/>
</dbReference>
<dbReference type="InterPro" id="IPR024051">
    <property type="entry name" value="AICAR_Tfase_dup_dom_sf"/>
</dbReference>
<evidence type="ECO:0000313" key="13">
    <source>
        <dbReference type="Proteomes" id="UP000298381"/>
    </source>
</evidence>
<accession>A0A4Z0DA62</accession>
<dbReference type="PIRSF" id="PIRSF000414">
    <property type="entry name" value="AICARFT_IMPCHas"/>
    <property type="match status" value="1"/>
</dbReference>
<dbReference type="Pfam" id="PF01808">
    <property type="entry name" value="AICARFT_IMPCHas"/>
    <property type="match status" value="1"/>
</dbReference>
<dbReference type="InterPro" id="IPR011607">
    <property type="entry name" value="MGS-like_dom"/>
</dbReference>
<evidence type="ECO:0000313" key="12">
    <source>
        <dbReference type="EMBL" id="TFZ41764.1"/>
    </source>
</evidence>
<dbReference type="AlphaFoldDB" id="A0A4Z0DA62"/>
<dbReference type="UniPathway" id="UPA00074">
    <property type="reaction ID" value="UER00133"/>
</dbReference>
<dbReference type="Gene3D" id="3.40.140.20">
    <property type="match status" value="2"/>
</dbReference>
<dbReference type="CDD" id="cd01421">
    <property type="entry name" value="IMPCH"/>
    <property type="match status" value="1"/>
</dbReference>
<evidence type="ECO:0000256" key="7">
    <source>
        <dbReference type="ARBA" id="ARBA00023268"/>
    </source>
</evidence>
<evidence type="ECO:0000259" key="11">
    <source>
        <dbReference type="PROSITE" id="PS51855"/>
    </source>
</evidence>
<dbReference type="SMART" id="SM00851">
    <property type="entry name" value="MGS"/>
    <property type="match status" value="1"/>
</dbReference>
<evidence type="ECO:0000256" key="9">
    <source>
        <dbReference type="ARBA" id="ARBA00050687"/>
    </source>
</evidence>
<evidence type="ECO:0000256" key="5">
    <source>
        <dbReference type="ARBA" id="ARBA00022755"/>
    </source>
</evidence>
<dbReference type="EC" id="3.5.4.10" evidence="10"/>
<feature type="domain" description="MGS-like" evidence="11">
    <location>
        <begin position="1"/>
        <end position="144"/>
    </location>
</feature>
<dbReference type="GO" id="GO:0006189">
    <property type="term" value="P:'de novo' IMP biosynthetic process"/>
    <property type="evidence" value="ECO:0007669"/>
    <property type="project" value="UniProtKB-UniRule"/>
</dbReference>
<dbReference type="Proteomes" id="UP000298381">
    <property type="component" value="Unassembled WGS sequence"/>
</dbReference>
<dbReference type="InterPro" id="IPR002695">
    <property type="entry name" value="PurH-like"/>
</dbReference>
<evidence type="ECO:0000256" key="8">
    <source>
        <dbReference type="ARBA" id="ARBA00050488"/>
    </source>
</evidence>
<dbReference type="InterPro" id="IPR036914">
    <property type="entry name" value="MGS-like_dom_sf"/>
</dbReference>
<dbReference type="RefSeq" id="WP_135269995.1">
    <property type="nucleotide sequence ID" value="NZ_SRIB01000001.1"/>
</dbReference>
<keyword evidence="4 10" id="KW-0808">Transferase</keyword>
<comment type="pathway">
    <text evidence="1 10">Purine metabolism; IMP biosynthesis via de novo pathway; IMP from 5-formamido-1-(5-phospho-D-ribosyl)imidazole-4-carboxamide: step 1/1.</text>
</comment>
<keyword evidence="5 10" id="KW-0658">Purine biosynthesis</keyword>
<comment type="similarity">
    <text evidence="3 10">Belongs to the PurH family.</text>
</comment>
<dbReference type="FunFam" id="3.40.50.1380:FF:000001">
    <property type="entry name" value="Bifunctional purine biosynthesis protein PurH"/>
    <property type="match status" value="1"/>
</dbReference>
<dbReference type="Pfam" id="PF02142">
    <property type="entry name" value="MGS"/>
    <property type="match status" value="1"/>
</dbReference>
<dbReference type="SMART" id="SM00798">
    <property type="entry name" value="AICARFT_IMPCHas"/>
    <property type="match status" value="1"/>
</dbReference>
<proteinExistence type="inferred from homology"/>
<dbReference type="Gene3D" id="3.40.50.1380">
    <property type="entry name" value="Methylglyoxal synthase-like domain"/>
    <property type="match status" value="1"/>
</dbReference>
<dbReference type="NCBIfam" id="TIGR00355">
    <property type="entry name" value="purH"/>
    <property type="match status" value="1"/>
</dbReference>
<evidence type="ECO:0000256" key="1">
    <source>
        <dbReference type="ARBA" id="ARBA00004844"/>
    </source>
</evidence>
<comment type="caution">
    <text evidence="12">The sequence shown here is derived from an EMBL/GenBank/DDBJ whole genome shotgun (WGS) entry which is preliminary data.</text>
</comment>
<evidence type="ECO:0000256" key="6">
    <source>
        <dbReference type="ARBA" id="ARBA00022801"/>
    </source>
</evidence>
<organism evidence="12 13">
    <name type="scientific">Soehngenia longivitae</name>
    <dbReference type="NCBI Taxonomy" id="2562294"/>
    <lineage>
        <taxon>Bacteria</taxon>
        <taxon>Bacillati</taxon>
        <taxon>Bacillota</taxon>
        <taxon>Tissierellia</taxon>
        <taxon>Tissierellales</taxon>
        <taxon>Tissierellaceae</taxon>
        <taxon>Soehngenia</taxon>
    </lineage>
</organism>